<evidence type="ECO:0000256" key="1">
    <source>
        <dbReference type="ARBA" id="ARBA00009570"/>
    </source>
</evidence>
<name>A0ABU6J9N1_9BURK</name>
<dbReference type="GO" id="GO:0051213">
    <property type="term" value="F:dioxygenase activity"/>
    <property type="evidence" value="ECO:0007669"/>
    <property type="project" value="UniProtKB-KW"/>
</dbReference>
<dbReference type="SUPFAM" id="SSF54427">
    <property type="entry name" value="NTF2-like"/>
    <property type="match status" value="1"/>
</dbReference>
<evidence type="ECO:0000256" key="2">
    <source>
        <dbReference type="ARBA" id="ARBA00023002"/>
    </source>
</evidence>
<evidence type="ECO:0000313" key="3">
    <source>
        <dbReference type="EMBL" id="MEC4720361.1"/>
    </source>
</evidence>
<keyword evidence="3" id="KW-0223">Dioxygenase</keyword>
<evidence type="ECO:0000313" key="4">
    <source>
        <dbReference type="Proteomes" id="UP001352263"/>
    </source>
</evidence>
<accession>A0ABU6J9N1</accession>
<dbReference type="InterPro" id="IPR000391">
    <property type="entry name" value="Rng_hydr_dOase-bsu"/>
</dbReference>
<gene>
    <name evidence="3" type="ORF">RY831_14460</name>
</gene>
<proteinExistence type="inferred from homology"/>
<dbReference type="EC" id="1.14.-.-" evidence="3"/>
<dbReference type="EMBL" id="JAWIIV010000011">
    <property type="protein sequence ID" value="MEC4720361.1"/>
    <property type="molecule type" value="Genomic_DNA"/>
</dbReference>
<dbReference type="CDD" id="cd00667">
    <property type="entry name" value="ring_hydroxylating_dioxygenases_beta"/>
    <property type="match status" value="1"/>
</dbReference>
<protein>
    <submittedName>
        <fullName evidence="3">Aromatic-ring-hydroxylating dioxygenase subunit beta</fullName>
        <ecNumber evidence="3">1.14.-.-</ecNumber>
    </submittedName>
</protein>
<reference evidence="3 4" key="1">
    <citation type="submission" date="2023-10" db="EMBL/GenBank/DDBJ databases">
        <title>Noviherbaspirillum sp. CPCC 100848 genome assembly.</title>
        <authorList>
            <person name="Li X.Y."/>
            <person name="Fang X.M."/>
        </authorList>
    </citation>
    <scope>NUCLEOTIDE SEQUENCE [LARGE SCALE GENOMIC DNA]</scope>
    <source>
        <strain evidence="3 4">CPCC 100848</strain>
    </source>
</reference>
<dbReference type="Proteomes" id="UP001352263">
    <property type="component" value="Unassembled WGS sequence"/>
</dbReference>
<sequence>MKPSDLLFSISLLNSQYAHTIDTDHLEEWPDYFTDDCLYTITSFDNHAKGLETGIVYCDSKGMLKDRVSGLREANIYEEHRYRHLVMMPTRAEAVDGVAKSETPFAVYRIMRDGRTSLFVTGFYQDEFRTGSDGTLRIAKRIVVCDSSVFDTLLAIPL</sequence>
<dbReference type="RefSeq" id="WP_326507078.1">
    <property type="nucleotide sequence ID" value="NZ_JAWIIV010000011.1"/>
</dbReference>
<comment type="similarity">
    <text evidence="1">Belongs to the bacterial ring-hydroxylating dioxygenase beta subunit family.</text>
</comment>
<keyword evidence="4" id="KW-1185">Reference proteome</keyword>
<comment type="caution">
    <text evidence="3">The sequence shown here is derived from an EMBL/GenBank/DDBJ whole genome shotgun (WGS) entry which is preliminary data.</text>
</comment>
<keyword evidence="2 3" id="KW-0560">Oxidoreductase</keyword>
<dbReference type="Pfam" id="PF00866">
    <property type="entry name" value="Ring_hydroxyl_B"/>
    <property type="match status" value="1"/>
</dbReference>
<dbReference type="Gene3D" id="3.10.450.50">
    <property type="match status" value="1"/>
</dbReference>
<organism evidence="3 4">
    <name type="scientific">Noviherbaspirillum album</name>
    <dbReference type="NCBI Taxonomy" id="3080276"/>
    <lineage>
        <taxon>Bacteria</taxon>
        <taxon>Pseudomonadati</taxon>
        <taxon>Pseudomonadota</taxon>
        <taxon>Betaproteobacteria</taxon>
        <taxon>Burkholderiales</taxon>
        <taxon>Oxalobacteraceae</taxon>
        <taxon>Noviherbaspirillum</taxon>
    </lineage>
</organism>
<dbReference type="InterPro" id="IPR032710">
    <property type="entry name" value="NTF2-like_dom_sf"/>
</dbReference>